<dbReference type="InterPro" id="IPR003593">
    <property type="entry name" value="AAA+_ATPase"/>
</dbReference>
<dbReference type="PANTHER" id="PTHR43875">
    <property type="entry name" value="MALTODEXTRIN IMPORT ATP-BINDING PROTEIN MSMX"/>
    <property type="match status" value="1"/>
</dbReference>
<organism evidence="7 8">
    <name type="scientific">Vibrio mediterranei</name>
    <dbReference type="NCBI Taxonomy" id="689"/>
    <lineage>
        <taxon>Bacteria</taxon>
        <taxon>Pseudomonadati</taxon>
        <taxon>Pseudomonadota</taxon>
        <taxon>Gammaproteobacteria</taxon>
        <taxon>Vibrionales</taxon>
        <taxon>Vibrionaceae</taxon>
        <taxon>Vibrio</taxon>
    </lineage>
</organism>
<dbReference type="InterPro" id="IPR013611">
    <property type="entry name" value="Transp-assoc_OB_typ2"/>
</dbReference>
<dbReference type="Gene3D" id="3.40.50.300">
    <property type="entry name" value="P-loop containing nucleotide triphosphate hydrolases"/>
    <property type="match status" value="1"/>
</dbReference>
<evidence type="ECO:0000256" key="3">
    <source>
        <dbReference type="ARBA" id="ARBA00022741"/>
    </source>
</evidence>
<dbReference type="RefSeq" id="WP_124941010.1">
    <property type="nucleotide sequence ID" value="NZ_CP033577.1"/>
</dbReference>
<dbReference type="PROSITE" id="PS00211">
    <property type="entry name" value="ABC_TRANSPORTER_1"/>
    <property type="match status" value="1"/>
</dbReference>
<dbReference type="PROSITE" id="PS50893">
    <property type="entry name" value="ABC_TRANSPORTER_2"/>
    <property type="match status" value="1"/>
</dbReference>
<name>A0A3G4VD56_9VIBR</name>
<keyword evidence="4 7" id="KW-0067">ATP-binding</keyword>
<evidence type="ECO:0000313" key="8">
    <source>
        <dbReference type="Proteomes" id="UP000279760"/>
    </source>
</evidence>
<dbReference type="PANTHER" id="PTHR43875:SF1">
    <property type="entry name" value="OSMOPROTECTIVE COMPOUNDS UPTAKE ATP-BINDING PROTEIN GGTA"/>
    <property type="match status" value="1"/>
</dbReference>
<dbReference type="Pfam" id="PF08402">
    <property type="entry name" value="TOBE_2"/>
    <property type="match status" value="1"/>
</dbReference>
<dbReference type="InterPro" id="IPR008995">
    <property type="entry name" value="Mo/tungstate-bd_C_term_dom"/>
</dbReference>
<dbReference type="InterPro" id="IPR012340">
    <property type="entry name" value="NA-bd_OB-fold"/>
</dbReference>
<sequence>MLEQTMTGVEITLKNITKTFPDGTLALKPTDLKIEAGEILVLLGPSGCGKTTTLRLIAGLEFADENGGQITFGDQEVTALPIEQRKVGMVFQSYALFPNMNVSENITYGLKVRGVDPSVRAQKLKQMLTMFDLEKYAQRGVHQLSGGQRQRVALARAIITEPDVLLLDEPLSALDALLKQRLRSDIRSLLKELGITAVYVTHDQEEAMAMGDRIAVLDHGEIAQIGSAKDIYLQPSNSFVADFIGQMNRFEGAVEAGKLLLDTGKYLKLPEHIDTNISAKNDSLSVMLRPEDIILKDISDDCDALTGVVVSTVFLGDRTRVTLSGVQKESQLMVDCFERTEYQAGQVVTVSFEPSRLIPLKK</sequence>
<dbReference type="SUPFAM" id="SSF52540">
    <property type="entry name" value="P-loop containing nucleoside triphosphate hydrolases"/>
    <property type="match status" value="1"/>
</dbReference>
<dbReference type="GO" id="GO:0055052">
    <property type="term" value="C:ATP-binding cassette (ABC) transporter complex, substrate-binding subunit-containing"/>
    <property type="evidence" value="ECO:0007669"/>
    <property type="project" value="TreeGrafter"/>
</dbReference>
<keyword evidence="3" id="KW-0547">Nucleotide-binding</keyword>
<protein>
    <submittedName>
        <fullName evidence="7">ABC transporter ATP-binding protein</fullName>
    </submittedName>
</protein>
<keyword evidence="1" id="KW-0813">Transport</keyword>
<keyword evidence="5" id="KW-0472">Membrane</keyword>
<dbReference type="Proteomes" id="UP000279760">
    <property type="component" value="Chromosome 1"/>
</dbReference>
<evidence type="ECO:0000256" key="5">
    <source>
        <dbReference type="ARBA" id="ARBA00023136"/>
    </source>
</evidence>
<gene>
    <name evidence="7" type="ORF">ECB94_16150</name>
</gene>
<dbReference type="FunFam" id="3.40.50.300:FF:000042">
    <property type="entry name" value="Maltose/maltodextrin ABC transporter, ATP-binding protein"/>
    <property type="match status" value="1"/>
</dbReference>
<dbReference type="GO" id="GO:0005524">
    <property type="term" value="F:ATP binding"/>
    <property type="evidence" value="ECO:0007669"/>
    <property type="project" value="UniProtKB-KW"/>
</dbReference>
<dbReference type="InterPro" id="IPR017871">
    <property type="entry name" value="ABC_transporter-like_CS"/>
</dbReference>
<feature type="domain" description="ABC transporter" evidence="6">
    <location>
        <begin position="11"/>
        <end position="244"/>
    </location>
</feature>
<reference evidence="7 8" key="1">
    <citation type="submission" date="2018-11" db="EMBL/GenBank/DDBJ databases">
        <title>Complete Genome Sequence of Vbrio mediterranei 117-T6: a Potential Pathogen Bacteria Isolated from the Conchocelis of Pyropia.</title>
        <authorList>
            <person name="Liu Q."/>
        </authorList>
    </citation>
    <scope>NUCLEOTIDE SEQUENCE [LARGE SCALE GENOMIC DNA]</scope>
    <source>
        <strain evidence="7 8">117-T6</strain>
    </source>
</reference>
<dbReference type="Gene3D" id="2.40.50.100">
    <property type="match status" value="1"/>
</dbReference>
<evidence type="ECO:0000256" key="1">
    <source>
        <dbReference type="ARBA" id="ARBA00022448"/>
    </source>
</evidence>
<dbReference type="Pfam" id="PF00005">
    <property type="entry name" value="ABC_tran"/>
    <property type="match status" value="1"/>
</dbReference>
<dbReference type="InterPro" id="IPR003439">
    <property type="entry name" value="ABC_transporter-like_ATP-bd"/>
</dbReference>
<evidence type="ECO:0000256" key="4">
    <source>
        <dbReference type="ARBA" id="ARBA00022840"/>
    </source>
</evidence>
<dbReference type="AlphaFoldDB" id="A0A3G4VD56"/>
<dbReference type="SMART" id="SM00382">
    <property type="entry name" value="AAA"/>
    <property type="match status" value="1"/>
</dbReference>
<dbReference type="EMBL" id="CP033577">
    <property type="protein sequence ID" value="AYV22687.1"/>
    <property type="molecule type" value="Genomic_DNA"/>
</dbReference>
<dbReference type="Gene3D" id="2.40.50.140">
    <property type="entry name" value="Nucleic acid-binding proteins"/>
    <property type="match status" value="1"/>
</dbReference>
<evidence type="ECO:0000256" key="2">
    <source>
        <dbReference type="ARBA" id="ARBA00022475"/>
    </source>
</evidence>
<dbReference type="GO" id="GO:0140359">
    <property type="term" value="F:ABC-type transporter activity"/>
    <property type="evidence" value="ECO:0007669"/>
    <property type="project" value="UniProtKB-ARBA"/>
</dbReference>
<dbReference type="GO" id="GO:0016887">
    <property type="term" value="F:ATP hydrolysis activity"/>
    <property type="evidence" value="ECO:0007669"/>
    <property type="project" value="InterPro"/>
</dbReference>
<proteinExistence type="predicted"/>
<keyword evidence="2" id="KW-1003">Cell membrane</keyword>
<dbReference type="SUPFAM" id="SSF50331">
    <property type="entry name" value="MOP-like"/>
    <property type="match status" value="1"/>
</dbReference>
<evidence type="ECO:0000259" key="6">
    <source>
        <dbReference type="PROSITE" id="PS50893"/>
    </source>
</evidence>
<dbReference type="InterPro" id="IPR047641">
    <property type="entry name" value="ABC_transpr_MalK/UgpC-like"/>
</dbReference>
<dbReference type="InterPro" id="IPR027417">
    <property type="entry name" value="P-loop_NTPase"/>
</dbReference>
<evidence type="ECO:0000313" key="7">
    <source>
        <dbReference type="EMBL" id="AYV22687.1"/>
    </source>
</evidence>
<accession>A0A3G4VD56</accession>